<dbReference type="Proteomes" id="UP000655366">
    <property type="component" value="Unassembled WGS sequence"/>
</dbReference>
<dbReference type="EMBL" id="JADNYM010000005">
    <property type="protein sequence ID" value="MBG0738837.1"/>
    <property type="molecule type" value="Genomic_DNA"/>
</dbReference>
<comment type="caution">
    <text evidence="1">The sequence shown here is derived from an EMBL/GenBank/DDBJ whole genome shotgun (WGS) entry which is preliminary data.</text>
</comment>
<reference evidence="1 2" key="1">
    <citation type="submission" date="2020-11" db="EMBL/GenBank/DDBJ databases">
        <title>Arthrobacter antarcticus sp. nov., isolated from Antarctic Soil.</title>
        <authorList>
            <person name="Li J."/>
        </authorList>
    </citation>
    <scope>NUCLEOTIDE SEQUENCE [LARGE SCALE GENOMIC DNA]</scope>
    <source>
        <strain evidence="1 2">Z1-20</strain>
    </source>
</reference>
<dbReference type="AlphaFoldDB" id="A0A931G9M7"/>
<organism evidence="1 2">
    <name type="scientific">Arthrobacter terrae</name>
    <dbReference type="NCBI Taxonomy" id="2935737"/>
    <lineage>
        <taxon>Bacteria</taxon>
        <taxon>Bacillati</taxon>
        <taxon>Actinomycetota</taxon>
        <taxon>Actinomycetes</taxon>
        <taxon>Micrococcales</taxon>
        <taxon>Micrococcaceae</taxon>
        <taxon>Arthrobacter</taxon>
    </lineage>
</organism>
<evidence type="ECO:0000313" key="2">
    <source>
        <dbReference type="Proteomes" id="UP000655366"/>
    </source>
</evidence>
<gene>
    <name evidence="1" type="ORF">IV500_05305</name>
</gene>
<sequence length="267" mass="28970">MTTDNEARQPKGVPSGGQFAATAHAEPAIALAGSISTAADLKLSADFIDNLPFEHKVALEHWHSRLQGAGVAGELEISSVDGGNTDPGGPTVSGEWRSPDGNQFGFYLDHKSLYISRYDEWNVDSGHAGVTSTLVKGDEFPITDEDLTTHFEHARERARSADGWANRSLLRSNDKFRFTIPERISEGPGHETGQVEITAPNGDEYIVRMDRGEFEARVYGPHEGQLSDRMAAAFLTDVSEACGGNTDPDDLKYAILYSIQAGSGETW</sequence>
<dbReference type="RefSeq" id="WP_196395803.1">
    <property type="nucleotide sequence ID" value="NZ_JADNYM010000005.1"/>
</dbReference>
<accession>A0A931G9M7</accession>
<proteinExistence type="predicted"/>
<evidence type="ECO:0000313" key="1">
    <source>
        <dbReference type="EMBL" id="MBG0738837.1"/>
    </source>
</evidence>
<keyword evidence="2" id="KW-1185">Reference proteome</keyword>
<protein>
    <submittedName>
        <fullName evidence="1">Uncharacterized protein</fullName>
    </submittedName>
</protein>
<name>A0A931G9M7_9MICC</name>